<keyword evidence="6" id="KW-0443">Lipid metabolism</keyword>
<sequence length="253" mass="29206">DISKLYPPISFPVCLGTPMIGSLVKWDHSATWDVPDNKHKSERWSGEHVVEINLSTETDAYLAGHKIDGRIIFPGAGLALMVWKTFAKLRNTDFERLPIIFENLWFQRITIIPEKKTIKFLVSILEGTGDFTVHEAGMVVFSGNIRVAESIEKDWLDLPPLPMSPVEKGILLLNTEDVYKELWLRGYEYNGIFKGIKYCDSNVTIGKIHWFNEWSSYMDNMFQFKLLASDRELVYVSKIRYAAIDPVSHKRRY</sequence>
<dbReference type="InterPro" id="IPR049900">
    <property type="entry name" value="PKS_mFAS_DH"/>
</dbReference>
<evidence type="ECO:0000313" key="11">
    <source>
        <dbReference type="EMBL" id="KMQ82172.1"/>
    </source>
</evidence>
<evidence type="ECO:0000256" key="9">
    <source>
        <dbReference type="PROSITE-ProRule" id="PRU01363"/>
    </source>
</evidence>
<feature type="active site" description="Proton acceptor; for dehydratase activity" evidence="9">
    <location>
        <position position="65"/>
    </location>
</feature>
<dbReference type="InterPro" id="IPR050091">
    <property type="entry name" value="PKS_NRPS_Biosynth_Enz"/>
</dbReference>
<feature type="region of interest" description="N-terminal hotdog fold" evidence="9">
    <location>
        <begin position="28"/>
        <end position="154"/>
    </location>
</feature>
<dbReference type="AlphaFoldDB" id="A0A0J7JVM1"/>
<evidence type="ECO:0000256" key="3">
    <source>
        <dbReference type="ARBA" id="ARBA00022832"/>
    </source>
</evidence>
<dbReference type="InterPro" id="IPR049552">
    <property type="entry name" value="PKS_DH_N"/>
</dbReference>
<proteinExistence type="predicted"/>
<dbReference type="Pfam" id="PF21089">
    <property type="entry name" value="PKS_DH_N"/>
    <property type="match status" value="1"/>
</dbReference>
<name>A0A0J7JVM1_LASNI</name>
<evidence type="ECO:0000256" key="8">
    <source>
        <dbReference type="ARBA" id="ARBA00023268"/>
    </source>
</evidence>
<dbReference type="InterPro" id="IPR042104">
    <property type="entry name" value="PKS_dehydratase_sf"/>
</dbReference>
<dbReference type="STRING" id="67767.A0A0J7JVM1"/>
<dbReference type="GO" id="GO:0004312">
    <property type="term" value="F:fatty acid synthase activity"/>
    <property type="evidence" value="ECO:0007669"/>
    <property type="project" value="TreeGrafter"/>
</dbReference>
<evidence type="ECO:0000313" key="12">
    <source>
        <dbReference type="Proteomes" id="UP000036403"/>
    </source>
</evidence>
<dbReference type="EMBL" id="LBMM01027639">
    <property type="protein sequence ID" value="KMQ82172.1"/>
    <property type="molecule type" value="Genomic_DNA"/>
</dbReference>
<evidence type="ECO:0000256" key="4">
    <source>
        <dbReference type="ARBA" id="ARBA00022857"/>
    </source>
</evidence>
<evidence type="ECO:0000256" key="6">
    <source>
        <dbReference type="ARBA" id="ARBA00023098"/>
    </source>
</evidence>
<feature type="domain" description="PKS/mFAS DH" evidence="10">
    <location>
        <begin position="28"/>
        <end position="253"/>
    </location>
</feature>
<evidence type="ECO:0000256" key="2">
    <source>
        <dbReference type="ARBA" id="ARBA00022516"/>
    </source>
</evidence>
<dbReference type="PaxDb" id="67767-A0A0J7JVM1"/>
<dbReference type="Gene3D" id="3.30.70.3290">
    <property type="match status" value="1"/>
</dbReference>
<keyword evidence="4" id="KW-0521">NADP</keyword>
<comment type="caution">
    <text evidence="11">The sequence shown here is derived from an EMBL/GenBank/DDBJ whole genome shotgun (WGS) entry which is preliminary data.</text>
</comment>
<dbReference type="OrthoDB" id="6432380at2759"/>
<feature type="active site" description="Proton donor; for dehydratase activity" evidence="9">
    <location>
        <position position="219"/>
    </location>
</feature>
<keyword evidence="8" id="KW-0511">Multifunctional enzyme</keyword>
<dbReference type="Gene3D" id="3.10.129.110">
    <property type="entry name" value="Polyketide synthase dehydratase"/>
    <property type="match status" value="1"/>
</dbReference>
<keyword evidence="12" id="KW-1185">Reference proteome</keyword>
<feature type="region of interest" description="C-terminal hotdog fold" evidence="9">
    <location>
        <begin position="170"/>
        <end position="253"/>
    </location>
</feature>
<dbReference type="PROSITE" id="PS52019">
    <property type="entry name" value="PKS_MFAS_DH"/>
    <property type="match status" value="1"/>
</dbReference>
<dbReference type="PANTHER" id="PTHR43775">
    <property type="entry name" value="FATTY ACID SYNTHASE"/>
    <property type="match status" value="1"/>
</dbReference>
<keyword evidence="7" id="KW-0275">Fatty acid biosynthesis</keyword>
<protein>
    <submittedName>
        <fullName evidence="11">Fatty acid synthase</fullName>
    </submittedName>
</protein>
<dbReference type="PANTHER" id="PTHR43775:SF7">
    <property type="entry name" value="FATTY ACID SYNTHASE"/>
    <property type="match status" value="1"/>
</dbReference>
<evidence type="ECO:0000256" key="1">
    <source>
        <dbReference type="ARBA" id="ARBA00022450"/>
    </source>
</evidence>
<dbReference type="Proteomes" id="UP000036403">
    <property type="component" value="Unassembled WGS sequence"/>
</dbReference>
<dbReference type="GO" id="GO:0006633">
    <property type="term" value="P:fatty acid biosynthetic process"/>
    <property type="evidence" value="ECO:0007669"/>
    <property type="project" value="UniProtKB-KW"/>
</dbReference>
<reference evidence="11 12" key="1">
    <citation type="submission" date="2015-04" db="EMBL/GenBank/DDBJ databases">
        <title>Lasius niger genome sequencing.</title>
        <authorList>
            <person name="Konorov E.A."/>
            <person name="Nikitin M.A."/>
            <person name="Kirill M.V."/>
            <person name="Chang P."/>
        </authorList>
    </citation>
    <scope>NUCLEOTIDE SEQUENCE [LARGE SCALE GENOMIC DNA]</scope>
    <source>
        <tissue evidence="11">Whole</tissue>
    </source>
</reference>
<evidence type="ECO:0000259" key="10">
    <source>
        <dbReference type="PROSITE" id="PS52019"/>
    </source>
</evidence>
<keyword evidence="3" id="KW-0276">Fatty acid metabolism</keyword>
<accession>A0A0J7JVM1</accession>
<keyword evidence="5" id="KW-0560">Oxidoreductase</keyword>
<dbReference type="GO" id="GO:0016491">
    <property type="term" value="F:oxidoreductase activity"/>
    <property type="evidence" value="ECO:0007669"/>
    <property type="project" value="UniProtKB-KW"/>
</dbReference>
<evidence type="ECO:0000256" key="5">
    <source>
        <dbReference type="ARBA" id="ARBA00023002"/>
    </source>
</evidence>
<keyword evidence="2" id="KW-0444">Lipid biosynthesis</keyword>
<evidence type="ECO:0000256" key="7">
    <source>
        <dbReference type="ARBA" id="ARBA00023160"/>
    </source>
</evidence>
<keyword evidence="1" id="KW-0596">Phosphopantetheine</keyword>
<feature type="non-terminal residue" evidence="11">
    <location>
        <position position="1"/>
    </location>
</feature>
<gene>
    <name evidence="11" type="ORF">RF55_23916</name>
</gene>
<organism evidence="11 12">
    <name type="scientific">Lasius niger</name>
    <name type="common">Black garden ant</name>
    <dbReference type="NCBI Taxonomy" id="67767"/>
    <lineage>
        <taxon>Eukaryota</taxon>
        <taxon>Metazoa</taxon>
        <taxon>Ecdysozoa</taxon>
        <taxon>Arthropoda</taxon>
        <taxon>Hexapoda</taxon>
        <taxon>Insecta</taxon>
        <taxon>Pterygota</taxon>
        <taxon>Neoptera</taxon>
        <taxon>Endopterygota</taxon>
        <taxon>Hymenoptera</taxon>
        <taxon>Apocrita</taxon>
        <taxon>Aculeata</taxon>
        <taxon>Formicoidea</taxon>
        <taxon>Formicidae</taxon>
        <taxon>Formicinae</taxon>
        <taxon>Lasius</taxon>
        <taxon>Lasius</taxon>
    </lineage>
</organism>